<protein>
    <submittedName>
        <fullName evidence="1">Uncharacterized protein</fullName>
    </submittedName>
</protein>
<sequence>MSSTNTPVNNDIVVEEFNFKNEDGITRLKTLNFLSKHIGEKQFKMIIDHFRNHDFKKVTYDMIKKLVDSRYVKRTNFAYQPFVFHTAFQDKNADISKFFGRHKDRKTL</sequence>
<gene>
    <name evidence="1" type="ORF">RF11_16495</name>
</gene>
<dbReference type="Proteomes" id="UP000031668">
    <property type="component" value="Unassembled WGS sequence"/>
</dbReference>
<organism evidence="1 2">
    <name type="scientific">Thelohanellus kitauei</name>
    <name type="common">Myxosporean</name>
    <dbReference type="NCBI Taxonomy" id="669202"/>
    <lineage>
        <taxon>Eukaryota</taxon>
        <taxon>Metazoa</taxon>
        <taxon>Cnidaria</taxon>
        <taxon>Myxozoa</taxon>
        <taxon>Myxosporea</taxon>
        <taxon>Bivalvulida</taxon>
        <taxon>Platysporina</taxon>
        <taxon>Myxobolidae</taxon>
        <taxon>Thelohanellus</taxon>
    </lineage>
</organism>
<reference evidence="1 2" key="1">
    <citation type="journal article" date="2014" name="Genome Biol. Evol.">
        <title>The genome of the myxosporean Thelohanellus kitauei shows adaptations to nutrient acquisition within its fish host.</title>
        <authorList>
            <person name="Yang Y."/>
            <person name="Xiong J."/>
            <person name="Zhou Z."/>
            <person name="Huo F."/>
            <person name="Miao W."/>
            <person name="Ran C."/>
            <person name="Liu Y."/>
            <person name="Zhang J."/>
            <person name="Feng J."/>
            <person name="Wang M."/>
            <person name="Wang M."/>
            <person name="Wang L."/>
            <person name="Yao B."/>
        </authorList>
    </citation>
    <scope>NUCLEOTIDE SEQUENCE [LARGE SCALE GENOMIC DNA]</scope>
    <source>
        <strain evidence="1">Wuqing</strain>
    </source>
</reference>
<accession>A0A0C2J3K5</accession>
<comment type="caution">
    <text evidence="1">The sequence shown here is derived from an EMBL/GenBank/DDBJ whole genome shotgun (WGS) entry which is preliminary data.</text>
</comment>
<proteinExistence type="predicted"/>
<dbReference type="AlphaFoldDB" id="A0A0C2J3K5"/>
<evidence type="ECO:0000313" key="1">
    <source>
        <dbReference type="EMBL" id="KII72444.1"/>
    </source>
</evidence>
<evidence type="ECO:0000313" key="2">
    <source>
        <dbReference type="Proteomes" id="UP000031668"/>
    </source>
</evidence>
<name>A0A0C2J3K5_THEKT</name>
<dbReference type="EMBL" id="JWZT01001221">
    <property type="protein sequence ID" value="KII72444.1"/>
    <property type="molecule type" value="Genomic_DNA"/>
</dbReference>
<dbReference type="OrthoDB" id="8046332at2759"/>
<keyword evidence="2" id="KW-1185">Reference proteome</keyword>